<evidence type="ECO:0000256" key="2">
    <source>
        <dbReference type="ARBA" id="ARBA00004651"/>
    </source>
</evidence>
<feature type="transmembrane region" description="Helical" evidence="13">
    <location>
        <begin position="265"/>
        <end position="282"/>
    </location>
</feature>
<organism evidence="14 15">
    <name type="scientific">Butyricicoccus pullicaecorum</name>
    <dbReference type="NCBI Taxonomy" id="501571"/>
    <lineage>
        <taxon>Bacteria</taxon>
        <taxon>Bacillati</taxon>
        <taxon>Bacillota</taxon>
        <taxon>Clostridia</taxon>
        <taxon>Eubacteriales</taxon>
        <taxon>Butyricicoccaceae</taxon>
        <taxon>Butyricicoccus</taxon>
    </lineage>
</organism>
<protein>
    <recommendedName>
        <fullName evidence="4">Probable multidrug resistance protein NorM</fullName>
    </recommendedName>
    <alternativeName>
        <fullName evidence="12">Multidrug-efflux transporter</fullName>
    </alternativeName>
</protein>
<dbReference type="Pfam" id="PF01554">
    <property type="entry name" value="MatE"/>
    <property type="match status" value="2"/>
</dbReference>
<feature type="transmembrane region" description="Helical" evidence="13">
    <location>
        <begin position="96"/>
        <end position="116"/>
    </location>
</feature>
<comment type="subcellular location">
    <subcellularLocation>
        <location evidence="2">Cell membrane</location>
        <topology evidence="2">Multi-pass membrane protein</topology>
    </subcellularLocation>
</comment>
<feature type="transmembrane region" description="Helical" evidence="13">
    <location>
        <begin position="136"/>
        <end position="153"/>
    </location>
</feature>
<comment type="function">
    <text evidence="1">Multidrug efflux pump.</text>
</comment>
<feature type="transmembrane region" description="Helical" evidence="13">
    <location>
        <begin position="364"/>
        <end position="385"/>
    </location>
</feature>
<dbReference type="GO" id="GO:0015297">
    <property type="term" value="F:antiporter activity"/>
    <property type="evidence" value="ECO:0007669"/>
    <property type="project" value="UniProtKB-KW"/>
</dbReference>
<proteinExistence type="inferred from homology"/>
<keyword evidence="8 13" id="KW-0812">Transmembrane</keyword>
<dbReference type="GO" id="GO:0005886">
    <property type="term" value="C:plasma membrane"/>
    <property type="evidence" value="ECO:0007669"/>
    <property type="project" value="UniProtKB-SubCell"/>
</dbReference>
<evidence type="ECO:0000256" key="7">
    <source>
        <dbReference type="ARBA" id="ARBA00022475"/>
    </source>
</evidence>
<dbReference type="InterPro" id="IPR002528">
    <property type="entry name" value="MATE_fam"/>
</dbReference>
<keyword evidence="9 13" id="KW-1133">Transmembrane helix</keyword>
<dbReference type="InterPro" id="IPR048279">
    <property type="entry name" value="MdtK-like"/>
</dbReference>
<keyword evidence="5" id="KW-0813">Transport</keyword>
<dbReference type="NCBIfam" id="TIGR00797">
    <property type="entry name" value="matE"/>
    <property type="match status" value="1"/>
</dbReference>
<feature type="transmembrane region" description="Helical" evidence="13">
    <location>
        <begin position="62"/>
        <end position="84"/>
    </location>
</feature>
<dbReference type="RefSeq" id="WP_087372076.1">
    <property type="nucleotide sequence ID" value="NZ_NFKK01000005.1"/>
</dbReference>
<evidence type="ECO:0000313" key="15">
    <source>
        <dbReference type="Proteomes" id="UP000195897"/>
    </source>
</evidence>
<comment type="caution">
    <text evidence="14">The sequence shown here is derived from an EMBL/GenBank/DDBJ whole genome shotgun (WGS) entry which is preliminary data.</text>
</comment>
<evidence type="ECO:0000256" key="8">
    <source>
        <dbReference type="ARBA" id="ARBA00022692"/>
    </source>
</evidence>
<dbReference type="AlphaFoldDB" id="A0A1Y4L917"/>
<gene>
    <name evidence="14" type="ORF">B5F17_06485</name>
</gene>
<dbReference type="PANTHER" id="PTHR43298:SF2">
    <property type="entry name" value="FMN_FAD EXPORTER YEEO-RELATED"/>
    <property type="match status" value="1"/>
</dbReference>
<feature type="transmembrane region" description="Helical" evidence="13">
    <location>
        <begin position="165"/>
        <end position="189"/>
    </location>
</feature>
<name>A0A1Y4L917_9FIRM</name>
<feature type="transmembrane region" description="Helical" evidence="13">
    <location>
        <begin position="195"/>
        <end position="220"/>
    </location>
</feature>
<dbReference type="Proteomes" id="UP000195897">
    <property type="component" value="Unassembled WGS sequence"/>
</dbReference>
<keyword evidence="11 13" id="KW-0472">Membrane</keyword>
<accession>A0A1Y4L917</accession>
<evidence type="ECO:0000256" key="5">
    <source>
        <dbReference type="ARBA" id="ARBA00022448"/>
    </source>
</evidence>
<evidence type="ECO:0000256" key="1">
    <source>
        <dbReference type="ARBA" id="ARBA00003408"/>
    </source>
</evidence>
<feature type="transmembrane region" description="Helical" evidence="13">
    <location>
        <begin position="12"/>
        <end position="34"/>
    </location>
</feature>
<feature type="transmembrane region" description="Helical" evidence="13">
    <location>
        <begin position="392"/>
        <end position="411"/>
    </location>
</feature>
<evidence type="ECO:0000256" key="3">
    <source>
        <dbReference type="ARBA" id="ARBA00010199"/>
    </source>
</evidence>
<dbReference type="PANTHER" id="PTHR43298">
    <property type="entry name" value="MULTIDRUG RESISTANCE PROTEIN NORM-RELATED"/>
    <property type="match status" value="1"/>
</dbReference>
<comment type="similarity">
    <text evidence="3">Belongs to the multi antimicrobial extrusion (MATE) (TC 2.A.66.1) family.</text>
</comment>
<sequence>MNEKQEFMRRKPVFGLLISMSIPVVLSMLIQSLYNIVDSIWVTKLGTDALTAVSLAFPLQNAIMSVGVGMGVGIGSVVSMHLGAGERKQADRAASLGVLLVLIHCVIFVIAGVVLTRPFLSMFTDDARTLSWACDYTYIVMCLSFGELLQMCFEKIFQGIGRMKTTMVLMASGCIINIVLDPILIFGWFGLPALGVRGAAIATVIGQIVAMLLYVVIFLTRDVGVQITLRGVKLDKILAKRIYNIGIPSSLMLAMPSVLTGILNGMLAALGSVYVAVFGLYYKLQTFVNMPACGVIQGMRPIISYNYGAGEHARVRQTISYSLRIVAVIMIVGTVGALCFPAAILRVFDADAELMASGITALRMIGLSFVVSTVGVVASGVFEALGQGRDSLVISLLRQLVVIVPVGWLLSRFLGASGIWLAFPIAEAVGLVVAVIKLRKAKLI</sequence>
<feature type="transmembrane region" description="Helical" evidence="13">
    <location>
        <begin position="321"/>
        <end position="344"/>
    </location>
</feature>
<dbReference type="EMBL" id="NFKK01000005">
    <property type="protein sequence ID" value="OUP53214.1"/>
    <property type="molecule type" value="Genomic_DNA"/>
</dbReference>
<reference evidence="15" key="1">
    <citation type="submission" date="2017-04" db="EMBL/GenBank/DDBJ databases">
        <title>Function of individual gut microbiota members based on whole genome sequencing of pure cultures obtained from chicken caecum.</title>
        <authorList>
            <person name="Medvecky M."/>
            <person name="Cejkova D."/>
            <person name="Polansky O."/>
            <person name="Karasova D."/>
            <person name="Kubasova T."/>
            <person name="Cizek A."/>
            <person name="Rychlik I."/>
        </authorList>
    </citation>
    <scope>NUCLEOTIDE SEQUENCE [LARGE SCALE GENOMIC DNA]</scope>
    <source>
        <strain evidence="15">An180</strain>
    </source>
</reference>
<evidence type="ECO:0000256" key="4">
    <source>
        <dbReference type="ARBA" id="ARBA00020268"/>
    </source>
</evidence>
<evidence type="ECO:0000256" key="10">
    <source>
        <dbReference type="ARBA" id="ARBA00023065"/>
    </source>
</evidence>
<dbReference type="GO" id="GO:0006811">
    <property type="term" value="P:monoatomic ion transport"/>
    <property type="evidence" value="ECO:0007669"/>
    <property type="project" value="UniProtKB-KW"/>
</dbReference>
<dbReference type="PIRSF" id="PIRSF006603">
    <property type="entry name" value="DinF"/>
    <property type="match status" value="1"/>
</dbReference>
<keyword evidence="10" id="KW-0406">Ion transport</keyword>
<feature type="transmembrane region" description="Helical" evidence="13">
    <location>
        <begin position="417"/>
        <end position="436"/>
    </location>
</feature>
<evidence type="ECO:0000256" key="12">
    <source>
        <dbReference type="ARBA" id="ARBA00031636"/>
    </source>
</evidence>
<keyword evidence="6" id="KW-0050">Antiport</keyword>
<evidence type="ECO:0000256" key="11">
    <source>
        <dbReference type="ARBA" id="ARBA00023136"/>
    </source>
</evidence>
<evidence type="ECO:0000256" key="9">
    <source>
        <dbReference type="ARBA" id="ARBA00022989"/>
    </source>
</evidence>
<keyword evidence="7" id="KW-1003">Cell membrane</keyword>
<evidence type="ECO:0000256" key="13">
    <source>
        <dbReference type="SAM" id="Phobius"/>
    </source>
</evidence>
<evidence type="ECO:0000313" key="14">
    <source>
        <dbReference type="EMBL" id="OUP53214.1"/>
    </source>
</evidence>
<feature type="transmembrane region" description="Helical" evidence="13">
    <location>
        <begin position="241"/>
        <end position="259"/>
    </location>
</feature>
<evidence type="ECO:0000256" key="6">
    <source>
        <dbReference type="ARBA" id="ARBA00022449"/>
    </source>
</evidence>
<dbReference type="InterPro" id="IPR050222">
    <property type="entry name" value="MATE_MdtK"/>
</dbReference>
<dbReference type="GO" id="GO:0042910">
    <property type="term" value="F:xenobiotic transmembrane transporter activity"/>
    <property type="evidence" value="ECO:0007669"/>
    <property type="project" value="InterPro"/>
</dbReference>